<dbReference type="Gene3D" id="3.40.190.10">
    <property type="entry name" value="Periplasmic binding protein-like II"/>
    <property type="match status" value="1"/>
</dbReference>
<dbReference type="InterPro" id="IPR000914">
    <property type="entry name" value="SBP_5_dom"/>
</dbReference>
<evidence type="ECO:0000256" key="3">
    <source>
        <dbReference type="ARBA" id="ARBA00022448"/>
    </source>
</evidence>
<dbReference type="CDD" id="cd08498">
    <property type="entry name" value="PBP2_NikA_DppA_OppA_like_2"/>
    <property type="match status" value="1"/>
</dbReference>
<dbReference type="Proteomes" id="UP000761264">
    <property type="component" value="Unassembled WGS sequence"/>
</dbReference>
<keyword evidence="8" id="KW-1185">Reference proteome</keyword>
<name>A0A967F093_9PROT</name>
<dbReference type="InterPro" id="IPR039424">
    <property type="entry name" value="SBP_5"/>
</dbReference>
<evidence type="ECO:0000256" key="1">
    <source>
        <dbReference type="ARBA" id="ARBA00004418"/>
    </source>
</evidence>
<organism evidence="7 8">
    <name type="scientific">Pelagibius litoralis</name>
    <dbReference type="NCBI Taxonomy" id="374515"/>
    <lineage>
        <taxon>Bacteria</taxon>
        <taxon>Pseudomonadati</taxon>
        <taxon>Pseudomonadota</taxon>
        <taxon>Alphaproteobacteria</taxon>
        <taxon>Rhodospirillales</taxon>
        <taxon>Rhodovibrionaceae</taxon>
        <taxon>Pelagibius</taxon>
    </lineage>
</organism>
<dbReference type="PANTHER" id="PTHR30290">
    <property type="entry name" value="PERIPLASMIC BINDING COMPONENT OF ABC TRANSPORTER"/>
    <property type="match status" value="1"/>
</dbReference>
<dbReference type="AlphaFoldDB" id="A0A967F093"/>
<evidence type="ECO:0000313" key="8">
    <source>
        <dbReference type="Proteomes" id="UP000761264"/>
    </source>
</evidence>
<evidence type="ECO:0000256" key="2">
    <source>
        <dbReference type="ARBA" id="ARBA00005695"/>
    </source>
</evidence>
<evidence type="ECO:0000256" key="4">
    <source>
        <dbReference type="ARBA" id="ARBA00022729"/>
    </source>
</evidence>
<feature type="signal peptide" evidence="5">
    <location>
        <begin position="1"/>
        <end position="22"/>
    </location>
</feature>
<dbReference type="GO" id="GO:0030288">
    <property type="term" value="C:outer membrane-bounded periplasmic space"/>
    <property type="evidence" value="ECO:0007669"/>
    <property type="project" value="UniProtKB-ARBA"/>
</dbReference>
<dbReference type="Pfam" id="PF00496">
    <property type="entry name" value="SBP_bac_5"/>
    <property type="match status" value="1"/>
</dbReference>
<reference evidence="7" key="1">
    <citation type="submission" date="2020-03" db="EMBL/GenBank/DDBJ databases">
        <title>Genome of Pelagibius litoralis DSM 21314T.</title>
        <authorList>
            <person name="Wang G."/>
        </authorList>
    </citation>
    <scope>NUCLEOTIDE SEQUENCE</scope>
    <source>
        <strain evidence="7">DSM 21314</strain>
    </source>
</reference>
<dbReference type="GO" id="GO:0015833">
    <property type="term" value="P:peptide transport"/>
    <property type="evidence" value="ECO:0007669"/>
    <property type="project" value="TreeGrafter"/>
</dbReference>
<comment type="similarity">
    <text evidence="2">Belongs to the bacterial solute-binding protein 5 family.</text>
</comment>
<dbReference type="InterPro" id="IPR030678">
    <property type="entry name" value="Peptide/Ni-bd"/>
</dbReference>
<protein>
    <submittedName>
        <fullName evidence="7">ABC transporter substrate-binding protein</fullName>
    </submittedName>
</protein>
<evidence type="ECO:0000313" key="7">
    <source>
        <dbReference type="EMBL" id="NIA70645.1"/>
    </source>
</evidence>
<comment type="caution">
    <text evidence="7">The sequence shown here is derived from an EMBL/GenBank/DDBJ whole genome shotgun (WGS) entry which is preliminary data.</text>
</comment>
<evidence type="ECO:0000259" key="6">
    <source>
        <dbReference type="Pfam" id="PF00496"/>
    </source>
</evidence>
<proteinExistence type="inferred from homology"/>
<accession>A0A967F093</accession>
<dbReference type="GO" id="GO:1904680">
    <property type="term" value="F:peptide transmembrane transporter activity"/>
    <property type="evidence" value="ECO:0007669"/>
    <property type="project" value="TreeGrafter"/>
</dbReference>
<feature type="chain" id="PRO_5037307269" evidence="5">
    <location>
        <begin position="23"/>
        <end position="534"/>
    </location>
</feature>
<evidence type="ECO:0000256" key="5">
    <source>
        <dbReference type="SAM" id="SignalP"/>
    </source>
</evidence>
<dbReference type="Gene3D" id="3.10.105.10">
    <property type="entry name" value="Dipeptide-binding Protein, Domain 3"/>
    <property type="match status" value="1"/>
</dbReference>
<dbReference type="SUPFAM" id="SSF53850">
    <property type="entry name" value="Periplasmic binding protein-like II"/>
    <property type="match status" value="1"/>
</dbReference>
<comment type="subcellular location">
    <subcellularLocation>
        <location evidence="1">Periplasm</location>
    </subcellularLocation>
</comment>
<dbReference type="Gene3D" id="3.90.76.10">
    <property type="entry name" value="Dipeptide-binding Protein, Domain 1"/>
    <property type="match status" value="1"/>
</dbReference>
<dbReference type="PANTHER" id="PTHR30290:SF9">
    <property type="entry name" value="OLIGOPEPTIDE-BINDING PROTEIN APPA"/>
    <property type="match status" value="1"/>
</dbReference>
<dbReference type="GO" id="GO:0043190">
    <property type="term" value="C:ATP-binding cassette (ABC) transporter complex"/>
    <property type="evidence" value="ECO:0007669"/>
    <property type="project" value="InterPro"/>
</dbReference>
<keyword evidence="4 5" id="KW-0732">Signal</keyword>
<feature type="domain" description="Solute-binding protein family 5" evidence="6">
    <location>
        <begin position="66"/>
        <end position="448"/>
    </location>
</feature>
<dbReference type="RefSeq" id="WP_167227461.1">
    <property type="nucleotide sequence ID" value="NZ_JAAQPH010000015.1"/>
</dbReference>
<gene>
    <name evidence="7" type="ORF">HBA54_18770</name>
</gene>
<dbReference type="PIRSF" id="PIRSF002741">
    <property type="entry name" value="MppA"/>
    <property type="match status" value="1"/>
</dbReference>
<dbReference type="EMBL" id="JAAQPH010000015">
    <property type="protein sequence ID" value="NIA70645.1"/>
    <property type="molecule type" value="Genomic_DNA"/>
</dbReference>
<keyword evidence="3" id="KW-0813">Transport</keyword>
<sequence>MRKSTFMCAVSLAAVMASPVAAQELKIGLSSEPSALDPHFHNLGPNNAMRRHMYDSMVLQDESQQLKPGLATSWKPTDDTTWEFTLRQGVTFHDGSPFTARDVVYTVCRIPAVEDSPSSFTVYTKAIAGLEVKDDHTLIVKTDKPYPLLPVEVSTWGVLSATANGVAGDITFSRDGCSGTGDFPKTQAFNDGSKANGTGPFKFKEFTRGEKIVLERNESYWGDKPAWQTVTFRPITSNGPRVAALLAGDVDMIDKPPLQDLERIKSEGFEVAQGLSNRVIYLHFDHEQEPTPGIDGTGGKNPFKDMRVREAVSKAINREAIVARIMGGVAVPAGELLPQGMFGSTPGAEHDGYDPDGAKKLLADAGYGDGFKLVLGSPNDRYINDAQIAQAVAQMLARVGITTEVDAMTKSTFFARRNKYEFSLYMAGWGSGTGEMSSPLRALVATRDKEKGMGGTNRGRYSNPELDAMIEKALATVDDDKREAILREASQVAMKNYAILPLHYEVTPWAYRKGLSYTPRTDQYTIATGVTPAN</sequence>